<dbReference type="Proteomes" id="UP000656042">
    <property type="component" value="Unassembled WGS sequence"/>
</dbReference>
<accession>A0A8J3C3T2</accession>
<proteinExistence type="predicted"/>
<keyword evidence="4" id="KW-1185">Reference proteome</keyword>
<sequence>MAVSVDNRPSRLRTALAAVLTVLVLVPVGVLFLWVWTDTADERDSTQLEQQGVQYLTALNPLISGLAEAESSALSGVSAPPAALSDAVGRVNEIDQQLGDALRTHERWTGLRDKISRLAGVSGDPVTVFTAHVEVTDLALALYNTVRNNSALVRDPYNDISHLQQAMAVDLPGAVVHVSRMGDLSMLVAGASAKQKAVLAPQFGAEVQQVNTSVDSLTDNLQAAVDDTDSTTLSGNLVSTLDSFRRGVESLTRGANPGGTPDASTMATAQTQLQTSLTGLAGVTLREMGSLLEDRMDALNLRRVEIMVAGSVAVLLVLVAVAVWMTTAMRRRPAPPDRVPGETTRDMRDMTPSADRGYGGSSLDTVPSFGDPTRRERSGALR</sequence>
<name>A0A8J3C3T2_9ACTN</name>
<feature type="compositionally biased region" description="Basic and acidic residues" evidence="1">
    <location>
        <begin position="339"/>
        <end position="349"/>
    </location>
</feature>
<evidence type="ECO:0000256" key="1">
    <source>
        <dbReference type="SAM" id="MobiDB-lite"/>
    </source>
</evidence>
<dbReference type="RefSeq" id="WP_189081258.1">
    <property type="nucleotide sequence ID" value="NZ_BMMX01000024.1"/>
</dbReference>
<evidence type="ECO:0000313" key="4">
    <source>
        <dbReference type="Proteomes" id="UP000656042"/>
    </source>
</evidence>
<organism evidence="3 4">
    <name type="scientific">Mangrovihabitans endophyticus</name>
    <dbReference type="NCBI Taxonomy" id="1751298"/>
    <lineage>
        <taxon>Bacteria</taxon>
        <taxon>Bacillati</taxon>
        <taxon>Actinomycetota</taxon>
        <taxon>Actinomycetes</taxon>
        <taxon>Micromonosporales</taxon>
        <taxon>Micromonosporaceae</taxon>
        <taxon>Mangrovihabitans</taxon>
    </lineage>
</organism>
<comment type="caution">
    <text evidence="3">The sequence shown here is derived from an EMBL/GenBank/DDBJ whole genome shotgun (WGS) entry which is preliminary data.</text>
</comment>
<evidence type="ECO:0000313" key="3">
    <source>
        <dbReference type="EMBL" id="GGL05486.1"/>
    </source>
</evidence>
<protein>
    <submittedName>
        <fullName evidence="3">Uncharacterized protein</fullName>
    </submittedName>
</protein>
<dbReference type="AlphaFoldDB" id="A0A8J3C3T2"/>
<evidence type="ECO:0000256" key="2">
    <source>
        <dbReference type="SAM" id="Phobius"/>
    </source>
</evidence>
<keyword evidence="2" id="KW-0812">Transmembrane</keyword>
<feature type="compositionally biased region" description="Basic and acidic residues" evidence="1">
    <location>
        <begin position="372"/>
        <end position="382"/>
    </location>
</feature>
<keyword evidence="2" id="KW-1133">Transmembrane helix</keyword>
<feature type="transmembrane region" description="Helical" evidence="2">
    <location>
        <begin position="306"/>
        <end position="325"/>
    </location>
</feature>
<keyword evidence="2" id="KW-0472">Membrane</keyword>
<feature type="transmembrane region" description="Helical" evidence="2">
    <location>
        <begin position="12"/>
        <end position="36"/>
    </location>
</feature>
<gene>
    <name evidence="3" type="ORF">GCM10012284_44920</name>
</gene>
<dbReference type="EMBL" id="BMMX01000024">
    <property type="protein sequence ID" value="GGL05486.1"/>
    <property type="molecule type" value="Genomic_DNA"/>
</dbReference>
<reference evidence="3" key="2">
    <citation type="submission" date="2020-09" db="EMBL/GenBank/DDBJ databases">
        <authorList>
            <person name="Sun Q."/>
            <person name="Zhou Y."/>
        </authorList>
    </citation>
    <scope>NUCLEOTIDE SEQUENCE</scope>
    <source>
        <strain evidence="3">CGMCC 4.7299</strain>
    </source>
</reference>
<reference evidence="3" key="1">
    <citation type="journal article" date="2014" name="Int. J. Syst. Evol. Microbiol.">
        <title>Complete genome sequence of Corynebacterium casei LMG S-19264T (=DSM 44701T), isolated from a smear-ripened cheese.</title>
        <authorList>
            <consortium name="US DOE Joint Genome Institute (JGI-PGF)"/>
            <person name="Walter F."/>
            <person name="Albersmeier A."/>
            <person name="Kalinowski J."/>
            <person name="Ruckert C."/>
        </authorList>
    </citation>
    <scope>NUCLEOTIDE SEQUENCE</scope>
    <source>
        <strain evidence="3">CGMCC 4.7299</strain>
    </source>
</reference>
<feature type="region of interest" description="Disordered" evidence="1">
    <location>
        <begin position="332"/>
        <end position="382"/>
    </location>
</feature>